<proteinExistence type="predicted"/>
<keyword evidence="3" id="KW-1185">Reference proteome</keyword>
<protein>
    <recommendedName>
        <fullName evidence="4">Transmembrane protein</fullName>
    </recommendedName>
</protein>
<gene>
    <name evidence="2" type="ORF">NC653_037502</name>
</gene>
<accession>A0AAD6LER3</accession>
<evidence type="ECO:0000256" key="1">
    <source>
        <dbReference type="SAM" id="Phobius"/>
    </source>
</evidence>
<keyword evidence="1" id="KW-0812">Transmembrane</keyword>
<dbReference type="EMBL" id="JAQIZT010000017">
    <property type="protein sequence ID" value="KAJ6959210.1"/>
    <property type="molecule type" value="Genomic_DNA"/>
</dbReference>
<evidence type="ECO:0000313" key="2">
    <source>
        <dbReference type="EMBL" id="KAJ6959210.1"/>
    </source>
</evidence>
<evidence type="ECO:0000313" key="3">
    <source>
        <dbReference type="Proteomes" id="UP001164929"/>
    </source>
</evidence>
<evidence type="ECO:0008006" key="4">
    <source>
        <dbReference type="Google" id="ProtNLM"/>
    </source>
</evidence>
<dbReference type="Proteomes" id="UP001164929">
    <property type="component" value="Chromosome 17"/>
</dbReference>
<reference evidence="2" key="1">
    <citation type="journal article" date="2023" name="Mol. Ecol. Resour.">
        <title>Chromosome-level genome assembly of a triploid poplar Populus alba 'Berolinensis'.</title>
        <authorList>
            <person name="Chen S."/>
            <person name="Yu Y."/>
            <person name="Wang X."/>
            <person name="Wang S."/>
            <person name="Zhang T."/>
            <person name="Zhou Y."/>
            <person name="He R."/>
            <person name="Meng N."/>
            <person name="Wang Y."/>
            <person name="Liu W."/>
            <person name="Liu Z."/>
            <person name="Liu J."/>
            <person name="Guo Q."/>
            <person name="Huang H."/>
            <person name="Sederoff R.R."/>
            <person name="Wang G."/>
            <person name="Qu G."/>
            <person name="Chen S."/>
        </authorList>
    </citation>
    <scope>NUCLEOTIDE SEQUENCE</scope>
    <source>
        <strain evidence="2">SC-2020</strain>
    </source>
</reference>
<feature type="transmembrane region" description="Helical" evidence="1">
    <location>
        <begin position="125"/>
        <end position="145"/>
    </location>
</feature>
<keyword evidence="1" id="KW-0472">Membrane</keyword>
<sequence length="211" mass="23443">MHREEKRIPGSGNERGEGDGEGVLAGLFCAFACFSSSPLFLVFFSLFHLFFFFFFDVLPLFFSSSIRFSLLSQCIFSSLAVFFFSFPLQFLSGFPVPLFFLSSLVTFPSLFCSFLLAVSSFFTTVLLSVFLLLSLFSPLVSPLSLSRLSPFPPPVQSSSAAFIGQRRLCAGNGWLDNGLQRDDSRETRPLMAPLLTSPSIIVTDSQLFEDH</sequence>
<comment type="caution">
    <text evidence="2">The sequence shown here is derived from an EMBL/GenBank/DDBJ whole genome shotgun (WGS) entry which is preliminary data.</text>
</comment>
<name>A0AAD6LER3_9ROSI</name>
<keyword evidence="1" id="KW-1133">Transmembrane helix</keyword>
<organism evidence="2 3">
    <name type="scientific">Populus alba x Populus x berolinensis</name>
    <dbReference type="NCBI Taxonomy" id="444605"/>
    <lineage>
        <taxon>Eukaryota</taxon>
        <taxon>Viridiplantae</taxon>
        <taxon>Streptophyta</taxon>
        <taxon>Embryophyta</taxon>
        <taxon>Tracheophyta</taxon>
        <taxon>Spermatophyta</taxon>
        <taxon>Magnoliopsida</taxon>
        <taxon>eudicotyledons</taxon>
        <taxon>Gunneridae</taxon>
        <taxon>Pentapetalae</taxon>
        <taxon>rosids</taxon>
        <taxon>fabids</taxon>
        <taxon>Malpighiales</taxon>
        <taxon>Salicaceae</taxon>
        <taxon>Saliceae</taxon>
        <taxon>Populus</taxon>
    </lineage>
</organism>
<dbReference type="AlphaFoldDB" id="A0AAD6LER3"/>
<feature type="transmembrane region" description="Helical" evidence="1">
    <location>
        <begin position="21"/>
        <end position="54"/>
    </location>
</feature>